<dbReference type="GO" id="GO:0035731">
    <property type="term" value="F:dinitrosyl-iron complex binding"/>
    <property type="evidence" value="ECO:0007669"/>
    <property type="project" value="UniProtKB-UniRule"/>
</dbReference>
<keyword evidence="5 11" id="KW-0408">Iron</keyword>
<dbReference type="GO" id="GO:0046872">
    <property type="term" value="F:metal ion binding"/>
    <property type="evidence" value="ECO:0007669"/>
    <property type="project" value="UniProtKB-KW"/>
</dbReference>
<comment type="PTM">
    <text evidence="11">Upon Fe-S cluster removal intramolecular disulfide bonds are formed.</text>
</comment>
<dbReference type="PANTHER" id="PTHR38839">
    <property type="entry name" value="TRANSCRIPTIONAL REGULATOR WHID-RELATED"/>
    <property type="match status" value="1"/>
</dbReference>
<dbReference type="GO" id="GO:0003677">
    <property type="term" value="F:DNA binding"/>
    <property type="evidence" value="ECO:0007669"/>
    <property type="project" value="UniProtKB-UniRule"/>
</dbReference>
<dbReference type="GO" id="GO:0051539">
    <property type="term" value="F:4 iron, 4 sulfur cluster binding"/>
    <property type="evidence" value="ECO:0007669"/>
    <property type="project" value="UniProtKB-UniRule"/>
</dbReference>
<evidence type="ECO:0000256" key="5">
    <source>
        <dbReference type="ARBA" id="ARBA00023004"/>
    </source>
</evidence>
<proteinExistence type="inferred from homology"/>
<keyword evidence="9 11" id="KW-1015">Disulfide bond</keyword>
<keyword evidence="3 11" id="KW-0004">4Fe-4S</keyword>
<keyword evidence="4 11" id="KW-0479">Metal-binding</keyword>
<comment type="subcellular location">
    <subcellularLocation>
        <location evidence="1 11">Cytoplasm</location>
    </subcellularLocation>
</comment>
<comment type="PTM">
    <text evidence="11">The Fe-S cluster can be nitrosylated by nitric oxide (NO).</text>
</comment>
<comment type="caution">
    <text evidence="13">The sequence shown here is derived from an EMBL/GenBank/DDBJ whole genome shotgun (WGS) entry which is preliminary data.</text>
</comment>
<dbReference type="GO" id="GO:0045892">
    <property type="term" value="P:negative regulation of DNA-templated transcription"/>
    <property type="evidence" value="ECO:0007669"/>
    <property type="project" value="TreeGrafter"/>
</dbReference>
<evidence type="ECO:0000313" key="13">
    <source>
        <dbReference type="EMBL" id="NNM44993.1"/>
    </source>
</evidence>
<accession>A0A849HEC4</accession>
<keyword evidence="10 11" id="KW-0804">Transcription</keyword>
<evidence type="ECO:0000256" key="1">
    <source>
        <dbReference type="ARBA" id="ARBA00004496"/>
    </source>
</evidence>
<feature type="binding site" evidence="11">
    <location>
        <position position="53"/>
    </location>
    <ligand>
        <name>[4Fe-4S] cluster</name>
        <dbReference type="ChEBI" id="CHEBI:49883"/>
    </ligand>
</feature>
<comment type="similarity">
    <text evidence="2 11">Belongs to the WhiB family.</text>
</comment>
<name>A0A849HEC4_9MICO</name>
<evidence type="ECO:0000256" key="9">
    <source>
        <dbReference type="ARBA" id="ARBA00023157"/>
    </source>
</evidence>
<dbReference type="Pfam" id="PF02467">
    <property type="entry name" value="Whib"/>
    <property type="match status" value="1"/>
</dbReference>
<dbReference type="GO" id="GO:0005737">
    <property type="term" value="C:cytoplasm"/>
    <property type="evidence" value="ECO:0007669"/>
    <property type="project" value="UniProtKB-SubCell"/>
</dbReference>
<feature type="binding site" evidence="11">
    <location>
        <position position="23"/>
    </location>
    <ligand>
        <name>[4Fe-4S] cluster</name>
        <dbReference type="ChEBI" id="CHEBI:49883"/>
    </ligand>
</feature>
<dbReference type="Proteomes" id="UP000588586">
    <property type="component" value="Unassembled WGS sequence"/>
</dbReference>
<evidence type="ECO:0000256" key="10">
    <source>
        <dbReference type="ARBA" id="ARBA00023163"/>
    </source>
</evidence>
<dbReference type="PROSITE" id="PS51674">
    <property type="entry name" value="4FE4S_WBL"/>
    <property type="match status" value="1"/>
</dbReference>
<evidence type="ECO:0000313" key="14">
    <source>
        <dbReference type="Proteomes" id="UP000588586"/>
    </source>
</evidence>
<dbReference type="GO" id="GO:0045454">
    <property type="term" value="P:cell redox homeostasis"/>
    <property type="evidence" value="ECO:0007669"/>
    <property type="project" value="TreeGrafter"/>
</dbReference>
<dbReference type="InterPro" id="IPR034768">
    <property type="entry name" value="4FE4S_WBL"/>
</dbReference>
<gene>
    <name evidence="11" type="primary">whiB</name>
    <name evidence="13" type="ORF">HJG52_03105</name>
</gene>
<evidence type="ECO:0000256" key="7">
    <source>
        <dbReference type="ARBA" id="ARBA00023015"/>
    </source>
</evidence>
<comment type="cofactor">
    <cofactor evidence="11">
        <name>[4Fe-4S] cluster</name>
        <dbReference type="ChEBI" id="CHEBI:49883"/>
    </cofactor>
    <text evidence="11">Binds 1 [4Fe-4S] cluster per subunit. Following nitrosylation of the [4Fe-4S] cluster binds 1 [4Fe-8(NO)] cluster per subunit.</text>
</comment>
<protein>
    <recommendedName>
        <fullName evidence="11">Transcriptional regulator WhiB</fullName>
    </recommendedName>
</protein>
<evidence type="ECO:0000256" key="6">
    <source>
        <dbReference type="ARBA" id="ARBA00023014"/>
    </source>
</evidence>
<dbReference type="InterPro" id="IPR003482">
    <property type="entry name" value="Whib"/>
</dbReference>
<reference evidence="13 14" key="1">
    <citation type="submission" date="2020-04" db="EMBL/GenBank/DDBJ databases">
        <title>Knoellia sp. isolate from air conditioner.</title>
        <authorList>
            <person name="Chea S."/>
            <person name="Kim D.-U."/>
        </authorList>
    </citation>
    <scope>NUCLEOTIDE SEQUENCE [LARGE SCALE GENOMIC DNA]</scope>
    <source>
        <strain evidence="13 14">DB2414S</strain>
    </source>
</reference>
<feature type="binding site" evidence="11">
    <location>
        <position position="62"/>
    </location>
    <ligand>
        <name>[4Fe-4S] cluster</name>
        <dbReference type="ChEBI" id="CHEBI:49883"/>
    </ligand>
</feature>
<comment type="function">
    <text evidence="11">Acts as a transcriptional regulator. Probably redox-responsive. The apo- but not holo-form probably binds DNA.</text>
</comment>
<dbReference type="GO" id="GO:0047134">
    <property type="term" value="F:protein-disulfide reductase [NAD(P)H] activity"/>
    <property type="evidence" value="ECO:0007669"/>
    <property type="project" value="TreeGrafter"/>
</dbReference>
<keyword evidence="6 11" id="KW-0411">Iron-sulfur</keyword>
<evidence type="ECO:0000256" key="3">
    <source>
        <dbReference type="ARBA" id="ARBA00022485"/>
    </source>
</evidence>
<dbReference type="HAMAP" id="MF_01479">
    <property type="entry name" value="WhiB"/>
    <property type="match status" value="1"/>
</dbReference>
<dbReference type="EMBL" id="JABEPQ010000001">
    <property type="protein sequence ID" value="NNM44993.1"/>
    <property type="molecule type" value="Genomic_DNA"/>
</dbReference>
<keyword evidence="14" id="KW-1185">Reference proteome</keyword>
<evidence type="ECO:0000256" key="11">
    <source>
        <dbReference type="HAMAP-Rule" id="MF_01479"/>
    </source>
</evidence>
<evidence type="ECO:0000259" key="12">
    <source>
        <dbReference type="PROSITE" id="PS51674"/>
    </source>
</evidence>
<organism evidence="13 14">
    <name type="scientific">Knoellia koreensis</name>
    <dbReference type="NCBI Taxonomy" id="2730921"/>
    <lineage>
        <taxon>Bacteria</taxon>
        <taxon>Bacillati</taxon>
        <taxon>Actinomycetota</taxon>
        <taxon>Actinomycetes</taxon>
        <taxon>Micrococcales</taxon>
        <taxon>Intrasporangiaceae</taxon>
        <taxon>Knoellia</taxon>
    </lineage>
</organism>
<sequence>MGNIKRLPQPLLANYEWQVDGACRSTGPEQFFHGEAERGRKRHNRDAAAKAVCATCPVLRRCLEHALEVREPYGVWGGTTPEERAVMIASQAS</sequence>
<keyword evidence="7 11" id="KW-0805">Transcription regulation</keyword>
<dbReference type="AlphaFoldDB" id="A0A849HEC4"/>
<feature type="domain" description="4Fe-4S Wbl-type" evidence="12">
    <location>
        <begin position="22"/>
        <end position="86"/>
    </location>
</feature>
<keyword evidence="8 11" id="KW-0238">DNA-binding</keyword>
<evidence type="ECO:0000256" key="8">
    <source>
        <dbReference type="ARBA" id="ARBA00023125"/>
    </source>
</evidence>
<feature type="binding site" evidence="11">
    <location>
        <position position="56"/>
    </location>
    <ligand>
        <name>[4Fe-4S] cluster</name>
        <dbReference type="ChEBI" id="CHEBI:49883"/>
    </ligand>
</feature>
<evidence type="ECO:0000256" key="4">
    <source>
        <dbReference type="ARBA" id="ARBA00022723"/>
    </source>
</evidence>
<keyword evidence="11" id="KW-0963">Cytoplasm</keyword>
<evidence type="ECO:0000256" key="2">
    <source>
        <dbReference type="ARBA" id="ARBA00006597"/>
    </source>
</evidence>